<evidence type="ECO:0000256" key="4">
    <source>
        <dbReference type="ARBA" id="ARBA00022795"/>
    </source>
</evidence>
<comment type="similarity">
    <text evidence="2 6">Belongs to the FliS family.</text>
</comment>
<evidence type="ECO:0000256" key="3">
    <source>
        <dbReference type="ARBA" id="ARBA00022490"/>
    </source>
</evidence>
<dbReference type="GO" id="GO:0044780">
    <property type="term" value="P:bacterial-type flagellum assembly"/>
    <property type="evidence" value="ECO:0007669"/>
    <property type="project" value="InterPro"/>
</dbReference>
<protein>
    <recommendedName>
        <fullName evidence="6">Flagellar secretion chaperone FliS</fullName>
    </recommendedName>
</protein>
<dbReference type="GO" id="GO:0071973">
    <property type="term" value="P:bacterial-type flagellum-dependent cell motility"/>
    <property type="evidence" value="ECO:0007669"/>
    <property type="project" value="TreeGrafter"/>
</dbReference>
<gene>
    <name evidence="7" type="primary">fliS</name>
    <name evidence="7" type="ORF">CINF_0433</name>
</gene>
<dbReference type="Gene3D" id="1.20.120.340">
    <property type="entry name" value="Flagellar protein FliS"/>
    <property type="match status" value="1"/>
</dbReference>
<name>A0A7H9CFV1_9BACT</name>
<sequence length="133" mass="14972">MQNNAYQAYNASNISVESPQKLVLMLYEGVLRFISRAKKAIIENNIQDKVLYINKTSAIFMELSNSLDMSQGDVSYYLKGLYGREIARLIEANIKNDPKLLDEVVNVTRELIAAWNDVTKPDEAQKNAISQGA</sequence>
<keyword evidence="7" id="KW-0966">Cell projection</keyword>
<keyword evidence="8" id="KW-1185">Reference proteome</keyword>
<organism evidence="7 8">
    <name type="scientific">Candidatus Campylobacter infans</name>
    <dbReference type="NCBI Taxonomy" id="2561898"/>
    <lineage>
        <taxon>Bacteria</taxon>
        <taxon>Pseudomonadati</taxon>
        <taxon>Campylobacterota</taxon>
        <taxon>Epsilonproteobacteria</taxon>
        <taxon>Campylobacterales</taxon>
        <taxon>Campylobacteraceae</taxon>
        <taxon>Campylobacter</taxon>
    </lineage>
</organism>
<evidence type="ECO:0000256" key="5">
    <source>
        <dbReference type="ARBA" id="ARBA00023186"/>
    </source>
</evidence>
<comment type="subcellular location">
    <subcellularLocation>
        <location evidence="1 6">Cytoplasm</location>
        <location evidence="1 6">Cytosol</location>
    </subcellularLocation>
</comment>
<dbReference type="PIRSF" id="PIRSF039090">
    <property type="entry name" value="Flis"/>
    <property type="match status" value="1"/>
</dbReference>
<evidence type="ECO:0000256" key="6">
    <source>
        <dbReference type="PIRNR" id="PIRNR039090"/>
    </source>
</evidence>
<dbReference type="EMBL" id="CP049075">
    <property type="protein sequence ID" value="QLI04966.1"/>
    <property type="molecule type" value="Genomic_DNA"/>
</dbReference>
<evidence type="ECO:0000256" key="1">
    <source>
        <dbReference type="ARBA" id="ARBA00004514"/>
    </source>
</evidence>
<dbReference type="NCBIfam" id="TIGR00208">
    <property type="entry name" value="fliS"/>
    <property type="match status" value="1"/>
</dbReference>
<keyword evidence="7" id="KW-0969">Cilium</keyword>
<dbReference type="Proteomes" id="UP000509414">
    <property type="component" value="Chromosome"/>
</dbReference>
<dbReference type="PANTHER" id="PTHR34773:SF1">
    <property type="entry name" value="FLAGELLAR SECRETION CHAPERONE FLIS"/>
    <property type="match status" value="1"/>
</dbReference>
<keyword evidence="7" id="KW-0282">Flagellum</keyword>
<dbReference type="InterPro" id="IPR036584">
    <property type="entry name" value="FliS_sf"/>
</dbReference>
<accession>A0A7H9CFV1</accession>
<keyword evidence="3 6" id="KW-0963">Cytoplasm</keyword>
<evidence type="ECO:0000313" key="7">
    <source>
        <dbReference type="EMBL" id="QLI04966.1"/>
    </source>
</evidence>
<reference evidence="7 8" key="1">
    <citation type="submission" date="2020-02" db="EMBL/GenBank/DDBJ databases">
        <title>Complete genome sequence of the novel Campylobacter species Candidatus Campylobacter infans.</title>
        <authorList>
            <person name="Duim B."/>
            <person name="Zomer A."/>
            <person name="van der Graaf L."/>
            <person name="Wagenaar J."/>
        </authorList>
    </citation>
    <scope>NUCLEOTIDE SEQUENCE [LARGE SCALE GENOMIC DNA]</scope>
    <source>
        <strain evidence="7 8">19S00001</strain>
    </source>
</reference>
<keyword evidence="5" id="KW-0143">Chaperone</keyword>
<dbReference type="InterPro" id="IPR003713">
    <property type="entry name" value="FliS"/>
</dbReference>
<evidence type="ECO:0000313" key="8">
    <source>
        <dbReference type="Proteomes" id="UP000509414"/>
    </source>
</evidence>
<dbReference type="RefSeq" id="WP_178696588.1">
    <property type="nucleotide sequence ID" value="NZ_CP049075.1"/>
</dbReference>
<dbReference type="PANTHER" id="PTHR34773">
    <property type="entry name" value="FLAGELLAR SECRETION CHAPERONE FLIS"/>
    <property type="match status" value="1"/>
</dbReference>
<dbReference type="GO" id="GO:0005829">
    <property type="term" value="C:cytosol"/>
    <property type="evidence" value="ECO:0007669"/>
    <property type="project" value="UniProtKB-SubCell"/>
</dbReference>
<proteinExistence type="inferred from homology"/>
<dbReference type="Pfam" id="PF02561">
    <property type="entry name" value="FliS"/>
    <property type="match status" value="1"/>
</dbReference>
<dbReference type="SUPFAM" id="SSF101116">
    <property type="entry name" value="Flagellar export chaperone FliS"/>
    <property type="match status" value="1"/>
</dbReference>
<dbReference type="CDD" id="cd16098">
    <property type="entry name" value="FliS"/>
    <property type="match status" value="1"/>
</dbReference>
<evidence type="ECO:0000256" key="2">
    <source>
        <dbReference type="ARBA" id="ARBA00008787"/>
    </source>
</evidence>
<dbReference type="AlphaFoldDB" id="A0A7H9CFV1"/>
<keyword evidence="4 6" id="KW-1005">Bacterial flagellum biogenesis</keyword>
<dbReference type="KEGG" id="cinf:CINF_0433"/>